<feature type="transmembrane region" description="Helical" evidence="5">
    <location>
        <begin position="6"/>
        <end position="23"/>
    </location>
</feature>
<organism evidence="7 8">
    <name type="scientific">Nonomuraea indica</name>
    <dbReference type="NCBI Taxonomy" id="1581193"/>
    <lineage>
        <taxon>Bacteria</taxon>
        <taxon>Bacillati</taxon>
        <taxon>Actinomycetota</taxon>
        <taxon>Actinomycetes</taxon>
        <taxon>Streptosporangiales</taxon>
        <taxon>Streptosporangiaceae</taxon>
        <taxon>Nonomuraea</taxon>
    </lineage>
</organism>
<keyword evidence="2 5" id="KW-0812">Transmembrane</keyword>
<evidence type="ECO:0000313" key="7">
    <source>
        <dbReference type="EMBL" id="MFI7439061.1"/>
    </source>
</evidence>
<gene>
    <name evidence="7" type="ORF">ACIBP5_03745</name>
</gene>
<evidence type="ECO:0000256" key="4">
    <source>
        <dbReference type="ARBA" id="ARBA00023136"/>
    </source>
</evidence>
<keyword evidence="4 5" id="KW-0472">Membrane</keyword>
<feature type="transmembrane region" description="Helical" evidence="5">
    <location>
        <begin position="43"/>
        <end position="65"/>
    </location>
</feature>
<dbReference type="SUPFAM" id="SSF52833">
    <property type="entry name" value="Thioredoxin-like"/>
    <property type="match status" value="1"/>
</dbReference>
<dbReference type="InterPro" id="IPR036249">
    <property type="entry name" value="Thioredoxin-like_sf"/>
</dbReference>
<proteinExistence type="predicted"/>
<dbReference type="Proteomes" id="UP001612928">
    <property type="component" value="Unassembled WGS sequence"/>
</dbReference>
<dbReference type="Pfam" id="PF07291">
    <property type="entry name" value="MauE"/>
    <property type="match status" value="2"/>
</dbReference>
<feature type="transmembrane region" description="Helical" evidence="5">
    <location>
        <begin position="85"/>
        <end position="105"/>
    </location>
</feature>
<keyword evidence="8" id="KW-1185">Reference proteome</keyword>
<evidence type="ECO:0000256" key="2">
    <source>
        <dbReference type="ARBA" id="ARBA00022692"/>
    </source>
</evidence>
<dbReference type="RefSeq" id="WP_397018588.1">
    <property type="nucleotide sequence ID" value="NZ_JBITMB010000001.1"/>
</dbReference>
<protein>
    <submittedName>
        <fullName evidence="7">MauE/DoxX family redox-associated membrane protein</fullName>
    </submittedName>
</protein>
<dbReference type="InterPro" id="IPR009908">
    <property type="entry name" value="Methylamine_util_MauE"/>
</dbReference>
<evidence type="ECO:0000313" key="8">
    <source>
        <dbReference type="Proteomes" id="UP001612928"/>
    </source>
</evidence>
<comment type="subcellular location">
    <subcellularLocation>
        <location evidence="1">Membrane</location>
        <topology evidence="1">Multi-pass membrane protein</topology>
    </subcellularLocation>
</comment>
<reference evidence="7 8" key="1">
    <citation type="submission" date="2024-10" db="EMBL/GenBank/DDBJ databases">
        <title>The Natural Products Discovery Center: Release of the First 8490 Sequenced Strains for Exploring Actinobacteria Biosynthetic Diversity.</title>
        <authorList>
            <person name="Kalkreuter E."/>
            <person name="Kautsar S.A."/>
            <person name="Yang D."/>
            <person name="Bader C.D."/>
            <person name="Teijaro C.N."/>
            <person name="Fluegel L."/>
            <person name="Davis C.M."/>
            <person name="Simpson J.R."/>
            <person name="Lauterbach L."/>
            <person name="Steele A.D."/>
            <person name="Gui C."/>
            <person name="Meng S."/>
            <person name="Li G."/>
            <person name="Viehrig K."/>
            <person name="Ye F."/>
            <person name="Su P."/>
            <person name="Kiefer A.F."/>
            <person name="Nichols A."/>
            <person name="Cepeda A.J."/>
            <person name="Yan W."/>
            <person name="Fan B."/>
            <person name="Jiang Y."/>
            <person name="Adhikari A."/>
            <person name="Zheng C.-J."/>
            <person name="Schuster L."/>
            <person name="Cowan T.M."/>
            <person name="Smanski M.J."/>
            <person name="Chevrette M.G."/>
            <person name="De Carvalho L.P.S."/>
            <person name="Shen B."/>
        </authorList>
    </citation>
    <scope>NUCLEOTIDE SEQUENCE [LARGE SCALE GENOMIC DNA]</scope>
    <source>
        <strain evidence="7 8">NPDC049503</strain>
    </source>
</reference>
<feature type="transmembrane region" description="Helical" evidence="5">
    <location>
        <begin position="151"/>
        <end position="170"/>
    </location>
</feature>
<name>A0ABW7ZZ59_9ACTN</name>
<feature type="transmembrane region" description="Helical" evidence="5">
    <location>
        <begin position="126"/>
        <end position="145"/>
    </location>
</feature>
<dbReference type="EMBL" id="JBITMB010000001">
    <property type="protein sequence ID" value="MFI7439061.1"/>
    <property type="molecule type" value="Genomic_DNA"/>
</dbReference>
<keyword evidence="3 5" id="KW-1133">Transmembrane helix</keyword>
<evidence type="ECO:0000256" key="5">
    <source>
        <dbReference type="SAM" id="Phobius"/>
    </source>
</evidence>
<evidence type="ECO:0000259" key="6">
    <source>
        <dbReference type="Pfam" id="PF07291"/>
    </source>
</evidence>
<sequence length="294" mass="29635">MIVAESAYLAVAAVLLVAALGKLRDVRGFAASVAGYRLLPGRLSRPVAVAVIVAEVAAAGLLLAPSLLPPDAFGPDALGSDLRRWGAVVAGLLFAAFLTAMVSVLRRGMSVDCGCFGGRDLVGPGTLARTGLLLALTVTAGLAGTVPFAPVQAPVAAGLVAVVFAAPRLLPGRRPSRGPRPGARFALTGAPEPGAERVLYALVAPGCGLCGVMLPEFAALSGRMEVVLVSAVDGYGGGGLPVVVDPDVFDRNDIPWPPYAVVTGRDGTVLACGGAAEPAELERVLARAETVTTA</sequence>
<feature type="domain" description="Methylamine utilisation protein MauE" evidence="6">
    <location>
        <begin position="4"/>
        <end position="67"/>
    </location>
</feature>
<evidence type="ECO:0000256" key="3">
    <source>
        <dbReference type="ARBA" id="ARBA00022989"/>
    </source>
</evidence>
<evidence type="ECO:0000256" key="1">
    <source>
        <dbReference type="ARBA" id="ARBA00004141"/>
    </source>
</evidence>
<comment type="caution">
    <text evidence="7">The sequence shown here is derived from an EMBL/GenBank/DDBJ whole genome shotgun (WGS) entry which is preliminary data.</text>
</comment>
<feature type="domain" description="Methylamine utilisation protein MauE" evidence="6">
    <location>
        <begin position="82"/>
        <end position="140"/>
    </location>
</feature>
<accession>A0ABW7ZZ59</accession>